<keyword evidence="8" id="KW-1185">Reference proteome</keyword>
<dbReference type="InterPro" id="IPR024775">
    <property type="entry name" value="DinB-like"/>
</dbReference>
<evidence type="ECO:0000313" key="8">
    <source>
        <dbReference type="Proteomes" id="UP000037405"/>
    </source>
</evidence>
<comment type="similarity">
    <text evidence="5">Belongs to the metal hydrolase YfiT family.</text>
</comment>
<dbReference type="GO" id="GO:0016787">
    <property type="term" value="F:hydrolase activity"/>
    <property type="evidence" value="ECO:0007669"/>
    <property type="project" value="UniProtKB-UniRule"/>
</dbReference>
<dbReference type="OrthoDB" id="9796039at2"/>
<dbReference type="GO" id="GO:0005737">
    <property type="term" value="C:cytoplasm"/>
    <property type="evidence" value="ECO:0007669"/>
    <property type="project" value="UniProtKB-SubCell"/>
</dbReference>
<accession>A0A0M0G575</accession>
<dbReference type="SUPFAM" id="SSF109854">
    <property type="entry name" value="DinB/YfiT-like putative metalloenzymes"/>
    <property type="match status" value="1"/>
</dbReference>
<keyword evidence="1 5" id="KW-0963">Cytoplasm</keyword>
<dbReference type="PATRIC" id="fig|189381.12.peg.2750"/>
<feature type="binding site" evidence="5">
    <location>
        <position position="155"/>
    </location>
    <ligand>
        <name>Zn(2+)</name>
        <dbReference type="ChEBI" id="CHEBI:29105"/>
    </ligand>
</feature>
<dbReference type="EC" id="3.-.-.-" evidence="5"/>
<dbReference type="NCBIfam" id="NF009807">
    <property type="entry name" value="PRK13291.1"/>
    <property type="match status" value="1"/>
</dbReference>
<dbReference type="Proteomes" id="UP000037405">
    <property type="component" value="Unassembled WGS sequence"/>
</dbReference>
<dbReference type="EMBL" id="LGUE01000004">
    <property type="protein sequence ID" value="KON84999.1"/>
    <property type="molecule type" value="Genomic_DNA"/>
</dbReference>
<dbReference type="RefSeq" id="WP_053428598.1">
    <property type="nucleotide sequence ID" value="NZ_JAUKEF010000004.1"/>
</dbReference>
<evidence type="ECO:0000256" key="4">
    <source>
        <dbReference type="ARBA" id="ARBA00022833"/>
    </source>
</evidence>
<evidence type="ECO:0000256" key="3">
    <source>
        <dbReference type="ARBA" id="ARBA00022801"/>
    </source>
</evidence>
<dbReference type="AlphaFoldDB" id="A0A0M0G575"/>
<feature type="domain" description="DinB-like" evidence="6">
    <location>
        <begin position="30"/>
        <end position="163"/>
    </location>
</feature>
<dbReference type="Pfam" id="PF12867">
    <property type="entry name" value="DinB_2"/>
    <property type="match status" value="1"/>
</dbReference>
<comment type="function">
    <text evidence="5">Possible metal-dependent hydrolase.</text>
</comment>
<dbReference type="InterPro" id="IPR023774">
    <property type="entry name" value="Put_metal_dep_hydrolase_YfiT"/>
</dbReference>
<dbReference type="Gene3D" id="1.20.120.450">
    <property type="entry name" value="dinb family like domain"/>
    <property type="match status" value="1"/>
</dbReference>
<feature type="binding site" evidence="5">
    <location>
        <position position="64"/>
    </location>
    <ligand>
        <name>Zn(2+)</name>
        <dbReference type="ChEBI" id="CHEBI:29105"/>
    </ligand>
</feature>
<evidence type="ECO:0000256" key="2">
    <source>
        <dbReference type="ARBA" id="ARBA00022723"/>
    </source>
</evidence>
<feature type="binding site" evidence="5">
    <location>
        <position position="159"/>
    </location>
    <ligand>
        <name>Zn(2+)</name>
        <dbReference type="ChEBI" id="CHEBI:29105"/>
    </ligand>
</feature>
<keyword evidence="4 5" id="KW-0862">Zinc</keyword>
<reference evidence="8" key="1">
    <citation type="submission" date="2015-07" db="EMBL/GenBank/DDBJ databases">
        <title>Fjat-14235 jcm11544.</title>
        <authorList>
            <person name="Liu B."/>
            <person name="Wang J."/>
            <person name="Zhu Y."/>
            <person name="Liu G."/>
            <person name="Chen Q."/>
            <person name="Chen Z."/>
            <person name="Lan J."/>
            <person name="Che J."/>
            <person name="Ge C."/>
            <person name="Shi H."/>
            <person name="Pan Z."/>
            <person name="Liu X."/>
        </authorList>
    </citation>
    <scope>NUCLEOTIDE SEQUENCE [LARGE SCALE GENOMIC DNA]</scope>
    <source>
        <strain evidence="8">JCM 11544</strain>
    </source>
</reference>
<comment type="cofactor">
    <cofactor evidence="5">
        <name>Zn(2+)</name>
        <dbReference type="ChEBI" id="CHEBI:29105"/>
    </cofactor>
    <text evidence="5">Binds 1 zinc ion per subunit.</text>
</comment>
<name>A0A0M0G575_9BACI</name>
<proteinExistence type="inferred from homology"/>
<evidence type="ECO:0000313" key="7">
    <source>
        <dbReference type="EMBL" id="KON84999.1"/>
    </source>
</evidence>
<gene>
    <name evidence="7" type="ORF">AF331_13460</name>
</gene>
<dbReference type="STRING" id="189381.GCA_900166615_01226"/>
<protein>
    <recommendedName>
        <fullName evidence="5">Putative metal-dependent hydrolase AF331_13460</fullName>
        <ecNumber evidence="5">3.-.-.-</ecNumber>
    </recommendedName>
</protein>
<keyword evidence="2 5" id="KW-0479">Metal-binding</keyword>
<organism evidence="7 8">
    <name type="scientific">Rossellomorea marisflavi</name>
    <dbReference type="NCBI Taxonomy" id="189381"/>
    <lineage>
        <taxon>Bacteria</taxon>
        <taxon>Bacillati</taxon>
        <taxon>Bacillota</taxon>
        <taxon>Bacilli</taxon>
        <taxon>Bacillales</taxon>
        <taxon>Bacillaceae</taxon>
        <taxon>Rossellomorea</taxon>
    </lineage>
</organism>
<keyword evidence="3 5" id="KW-0378">Hydrolase</keyword>
<evidence type="ECO:0000256" key="5">
    <source>
        <dbReference type="HAMAP-Rule" id="MF_01256"/>
    </source>
</evidence>
<sequence length="169" mass="19421">MNERYPIGEFETPDPLSADQIHQWIEEIRTFPARLLETVKSLSEHDLDKAYREGGWTIRQVVHHVADSHMNAYIRFKLALTEEKPTIRPYAEDKWAELSDSRSPIASSLTIISSLHERWVILLESLTEELLARTFVHPDSGSVALAENIGIYAWHGNHHLAHIQHALQN</sequence>
<evidence type="ECO:0000256" key="1">
    <source>
        <dbReference type="ARBA" id="ARBA00022490"/>
    </source>
</evidence>
<dbReference type="InterPro" id="IPR034660">
    <property type="entry name" value="DinB/YfiT-like"/>
</dbReference>
<evidence type="ECO:0000259" key="6">
    <source>
        <dbReference type="Pfam" id="PF12867"/>
    </source>
</evidence>
<comment type="caution">
    <text evidence="7">The sequence shown here is derived from an EMBL/GenBank/DDBJ whole genome shotgun (WGS) entry which is preliminary data.</text>
</comment>
<comment type="subcellular location">
    <subcellularLocation>
        <location evidence="5">Cytoplasm</location>
    </subcellularLocation>
</comment>
<comment type="subunit">
    <text evidence="5">Homodimer.</text>
</comment>
<dbReference type="HAMAP" id="MF_01256">
    <property type="entry name" value="YfiT_hydrol"/>
    <property type="match status" value="1"/>
</dbReference>
<dbReference type="GO" id="GO:0008270">
    <property type="term" value="F:zinc ion binding"/>
    <property type="evidence" value="ECO:0007669"/>
    <property type="project" value="UniProtKB-UniRule"/>
</dbReference>